<sequence length="410" mass="45048">MKLSTFVQNPAQVIQIYLSSYFIEKGLHYSKYNCDIIPKLLYFYVKFLLVNKILSEKTDNLDRALSIIEMAQTELALFSVIGQSCPDHFNQTCKELFSDSGMLAENDSMESPHETMNIVTEESSVSKLPKSENVTSKKKKKRKSKAKNLTLAPGGGSASHAVVESNVATSGQLSGSPRASSSWGTGSAESQPASWTVAESGGWGSSSQSMGWGAVIDNPVVNDGWGDFKISSPPPPPSSFIPTHITNSLPKTHVRGVVEHSLRRIKAISPPNESSVKLEEDTIVDAVALEEELKRSYWTVVLEPWLMKEETPRILSSSKGNVVLQATGSVNDLYVGNVMPYNCLSDDITVFVEAETRKSLKVGMGLGGTWAQLLRVSDCIKEGKEVSVGETRHWYIMDVLRILPSYYMIV</sequence>
<reference evidence="2" key="1">
    <citation type="submission" date="2020-11" db="EMBL/GenBank/DDBJ databases">
        <authorList>
            <consortium name="DOE Joint Genome Institute"/>
            <person name="Ahrendt S."/>
            <person name="Riley R."/>
            <person name="Andreopoulos W."/>
            <person name="Labutti K."/>
            <person name="Pangilinan J."/>
            <person name="Ruiz-Duenas F.J."/>
            <person name="Barrasa J.M."/>
            <person name="Sanchez-Garcia M."/>
            <person name="Camarero S."/>
            <person name="Miyauchi S."/>
            <person name="Serrano A."/>
            <person name="Linde D."/>
            <person name="Babiker R."/>
            <person name="Drula E."/>
            <person name="Ayuso-Fernandez I."/>
            <person name="Pacheco R."/>
            <person name="Padilla G."/>
            <person name="Ferreira P."/>
            <person name="Barriuso J."/>
            <person name="Kellner H."/>
            <person name="Castanera R."/>
            <person name="Alfaro M."/>
            <person name="Ramirez L."/>
            <person name="Pisabarro A.G."/>
            <person name="Kuo A."/>
            <person name="Tritt A."/>
            <person name="Lipzen A."/>
            <person name="He G."/>
            <person name="Yan M."/>
            <person name="Ng V."/>
            <person name="Cullen D."/>
            <person name="Martin F."/>
            <person name="Rosso M.-N."/>
            <person name="Henrissat B."/>
            <person name="Hibbett D."/>
            <person name="Martinez A.T."/>
            <person name="Grigoriev I.V."/>
        </authorList>
    </citation>
    <scope>NUCLEOTIDE SEQUENCE</scope>
    <source>
        <strain evidence="2">AH 40177</strain>
    </source>
</reference>
<organism evidence="2 3">
    <name type="scientific">Rhodocollybia butyracea</name>
    <dbReference type="NCBI Taxonomy" id="206335"/>
    <lineage>
        <taxon>Eukaryota</taxon>
        <taxon>Fungi</taxon>
        <taxon>Dikarya</taxon>
        <taxon>Basidiomycota</taxon>
        <taxon>Agaricomycotina</taxon>
        <taxon>Agaricomycetes</taxon>
        <taxon>Agaricomycetidae</taxon>
        <taxon>Agaricales</taxon>
        <taxon>Marasmiineae</taxon>
        <taxon>Omphalotaceae</taxon>
        <taxon>Rhodocollybia</taxon>
    </lineage>
</organism>
<dbReference type="Pfam" id="PF09692">
    <property type="entry name" value="Arb1"/>
    <property type="match status" value="1"/>
</dbReference>
<keyword evidence="3" id="KW-1185">Reference proteome</keyword>
<feature type="compositionally biased region" description="Basic residues" evidence="1">
    <location>
        <begin position="136"/>
        <end position="146"/>
    </location>
</feature>
<gene>
    <name evidence="2" type="ORF">BDP27DRAFT_1317492</name>
</gene>
<feature type="region of interest" description="Disordered" evidence="1">
    <location>
        <begin position="119"/>
        <end position="209"/>
    </location>
</feature>
<protein>
    <submittedName>
        <fullName evidence="2">Uncharacterized protein</fullName>
    </submittedName>
</protein>
<dbReference type="EMBL" id="JADNRY010000014">
    <property type="protein sequence ID" value="KAF9074213.1"/>
    <property type="molecule type" value="Genomic_DNA"/>
</dbReference>
<dbReference type="InterPro" id="IPR018606">
    <property type="entry name" value="Arb1"/>
</dbReference>
<dbReference type="GO" id="GO:0031047">
    <property type="term" value="P:regulatory ncRNA-mediated gene silencing"/>
    <property type="evidence" value="ECO:0007669"/>
    <property type="project" value="InterPro"/>
</dbReference>
<dbReference type="OrthoDB" id="435402at2759"/>
<comment type="caution">
    <text evidence="2">The sequence shown here is derived from an EMBL/GenBank/DDBJ whole genome shotgun (WGS) entry which is preliminary data.</text>
</comment>
<evidence type="ECO:0000313" key="2">
    <source>
        <dbReference type="EMBL" id="KAF9074213.1"/>
    </source>
</evidence>
<dbReference type="AlphaFoldDB" id="A0A9P5Q2C6"/>
<evidence type="ECO:0000313" key="3">
    <source>
        <dbReference type="Proteomes" id="UP000772434"/>
    </source>
</evidence>
<proteinExistence type="predicted"/>
<feature type="compositionally biased region" description="Polar residues" evidence="1">
    <location>
        <begin position="166"/>
        <end position="194"/>
    </location>
</feature>
<dbReference type="Proteomes" id="UP000772434">
    <property type="component" value="Unassembled WGS sequence"/>
</dbReference>
<dbReference type="GO" id="GO:0033167">
    <property type="term" value="C:ARC complex"/>
    <property type="evidence" value="ECO:0007669"/>
    <property type="project" value="InterPro"/>
</dbReference>
<evidence type="ECO:0000256" key="1">
    <source>
        <dbReference type="SAM" id="MobiDB-lite"/>
    </source>
</evidence>
<name>A0A9P5Q2C6_9AGAR</name>
<accession>A0A9P5Q2C6</accession>